<sequence length="133" mass="14846">MMFRSGLSAENEMYKINQRHSGENDRRGYASPASGWIAESRNPHPIFVSASFTGPTSLADTASFRSGRFPGYPLLMVTCIIHRKVDLCRVGKPDKRTRPHHYVLGVLRTWLKDISIACCCASFDIYAGEAGYT</sequence>
<name>A0A0G4PA60_PENC3</name>
<evidence type="ECO:0000313" key="2">
    <source>
        <dbReference type="Proteomes" id="UP000053732"/>
    </source>
</evidence>
<organism evidence="1 2">
    <name type="scientific">Penicillium camemberti (strain FM 013)</name>
    <dbReference type="NCBI Taxonomy" id="1429867"/>
    <lineage>
        <taxon>Eukaryota</taxon>
        <taxon>Fungi</taxon>
        <taxon>Dikarya</taxon>
        <taxon>Ascomycota</taxon>
        <taxon>Pezizomycotina</taxon>
        <taxon>Eurotiomycetes</taxon>
        <taxon>Eurotiomycetidae</taxon>
        <taxon>Eurotiales</taxon>
        <taxon>Aspergillaceae</taxon>
        <taxon>Penicillium</taxon>
    </lineage>
</organism>
<dbReference type="Proteomes" id="UP000053732">
    <property type="component" value="Unassembled WGS sequence"/>
</dbReference>
<proteinExistence type="predicted"/>
<dbReference type="EMBL" id="HG793142">
    <property type="protein sequence ID" value="CRL23203.1"/>
    <property type="molecule type" value="Genomic_DNA"/>
</dbReference>
<dbReference type="AlphaFoldDB" id="A0A0G4PA60"/>
<reference evidence="1 2" key="1">
    <citation type="journal article" date="2014" name="Nat. Commun.">
        <title>Multiple recent horizontal transfers of a large genomic region in cheese making fungi.</title>
        <authorList>
            <person name="Cheeseman K."/>
            <person name="Ropars J."/>
            <person name="Renault P."/>
            <person name="Dupont J."/>
            <person name="Gouzy J."/>
            <person name="Branca A."/>
            <person name="Abraham A.L."/>
            <person name="Ceppi M."/>
            <person name="Conseiller E."/>
            <person name="Debuchy R."/>
            <person name="Malagnac F."/>
            <person name="Goarin A."/>
            <person name="Silar P."/>
            <person name="Lacoste S."/>
            <person name="Sallet E."/>
            <person name="Bensimon A."/>
            <person name="Giraud T."/>
            <person name="Brygoo Y."/>
        </authorList>
    </citation>
    <scope>NUCLEOTIDE SEQUENCE [LARGE SCALE GENOMIC DNA]</scope>
    <source>
        <strain evidence="2">FM 013</strain>
    </source>
</reference>
<evidence type="ECO:0000313" key="1">
    <source>
        <dbReference type="EMBL" id="CRL23203.1"/>
    </source>
</evidence>
<gene>
    <name evidence="1" type="ORF">PCAMFM013_S009g000143</name>
</gene>
<keyword evidence="2" id="KW-1185">Reference proteome</keyword>
<accession>A0A0G4PA60</accession>
<protein>
    <submittedName>
        <fullName evidence="1">Str. FM013</fullName>
    </submittedName>
</protein>